<dbReference type="KEGG" id="vg:5469689"/>
<keyword evidence="1" id="KW-1133">Transmembrane helix</keyword>
<name>A7J8H0_PBCVF</name>
<dbReference type="Proteomes" id="UP000204095">
    <property type="component" value="Segment"/>
</dbReference>
<reference evidence="2 3" key="1">
    <citation type="journal article" date="2007" name="Virology">
        <title>Sequence and annotation of the 314-kb MT325 and the 321-kb FR483 viruses that infect Chlorella Pbi.</title>
        <authorList>
            <person name="Fitzgerald L.A."/>
            <person name="Graves M.V."/>
            <person name="Li X."/>
            <person name="Feldblyum T."/>
            <person name="Hartigan J."/>
            <person name="Van Etten J.L."/>
        </authorList>
    </citation>
    <scope>NUCLEOTIDE SEQUENCE [LARGE SCALE GENOMIC DNA]</scope>
    <source>
        <strain evidence="2 3">FR483</strain>
    </source>
</reference>
<dbReference type="EMBL" id="DQ890022">
    <property type="protein sequence ID" value="ABT16101.1"/>
    <property type="molecule type" value="Genomic_DNA"/>
</dbReference>
<gene>
    <name evidence="2" type="primary">n816R</name>
    <name evidence="2" type="ORF">FR483_n816R</name>
</gene>
<evidence type="ECO:0000256" key="1">
    <source>
        <dbReference type="SAM" id="Phobius"/>
    </source>
</evidence>
<organism evidence="2 3">
    <name type="scientific">Paramecium bursaria Chlorella virus FR483</name>
    <name type="common">PBCV-FR483</name>
    <dbReference type="NCBI Taxonomy" id="399781"/>
    <lineage>
        <taxon>Viruses</taxon>
        <taxon>Varidnaviria</taxon>
        <taxon>Bamfordvirae</taxon>
        <taxon>Nucleocytoviricota</taxon>
        <taxon>Megaviricetes</taxon>
        <taxon>Algavirales</taxon>
        <taxon>Phycodnaviridae</taxon>
        <taxon>Chlorovirus</taxon>
        <taxon>Chlorovirus conductrix</taxon>
        <taxon>Paramecium bursaria Chlorella virus A1</taxon>
    </lineage>
</organism>
<dbReference type="GeneID" id="5469689"/>
<dbReference type="RefSeq" id="YP_001426448.1">
    <property type="nucleotide sequence ID" value="NC_008603.1"/>
</dbReference>
<evidence type="ECO:0000313" key="2">
    <source>
        <dbReference type="EMBL" id="ABT16101.1"/>
    </source>
</evidence>
<evidence type="ECO:0000313" key="3">
    <source>
        <dbReference type="Proteomes" id="UP000204095"/>
    </source>
</evidence>
<accession>A7J8H0</accession>
<feature type="transmembrane region" description="Helical" evidence="1">
    <location>
        <begin position="34"/>
        <end position="56"/>
    </location>
</feature>
<proteinExistence type="predicted"/>
<protein>
    <submittedName>
        <fullName evidence="2">Uncharacterized protein n816R</fullName>
    </submittedName>
</protein>
<sequence length="121" mass="13959">MLIRCFGIFFFKILYCSTLTIVILFMLTIDIRSTLHSCGLCAIIFAIVMRVFHVVWNSAEPELLRPEVLLVIVFMKDHLSRFLCFPQLFMKCRECQGVTQTLFPIDADDRIPVLTSQARAP</sequence>
<feature type="transmembrane region" description="Helical" evidence="1">
    <location>
        <begin position="6"/>
        <end position="27"/>
    </location>
</feature>
<organismHost>
    <name type="scientific">Paramecium bursaria</name>
    <dbReference type="NCBI Taxonomy" id="74790"/>
</organismHost>
<keyword evidence="1" id="KW-0812">Transmembrane</keyword>
<keyword evidence="1" id="KW-0472">Membrane</keyword>